<feature type="region of interest" description="Disordered" evidence="1">
    <location>
        <begin position="176"/>
        <end position="234"/>
    </location>
</feature>
<dbReference type="Proteomes" id="UP000313359">
    <property type="component" value="Unassembled WGS sequence"/>
</dbReference>
<dbReference type="OrthoDB" id="2763194at2759"/>
<feature type="compositionally biased region" description="Low complexity" evidence="1">
    <location>
        <begin position="180"/>
        <end position="197"/>
    </location>
</feature>
<evidence type="ECO:0000256" key="1">
    <source>
        <dbReference type="SAM" id="MobiDB-lite"/>
    </source>
</evidence>
<keyword evidence="3" id="KW-1185">Reference proteome</keyword>
<protein>
    <submittedName>
        <fullName evidence="2">Uncharacterized protein</fullName>
    </submittedName>
</protein>
<feature type="compositionally biased region" description="Polar residues" evidence="1">
    <location>
        <begin position="202"/>
        <end position="215"/>
    </location>
</feature>
<organism evidence="2 3">
    <name type="scientific">Lentinus tigrinus ALCF2SS1-6</name>
    <dbReference type="NCBI Taxonomy" id="1328759"/>
    <lineage>
        <taxon>Eukaryota</taxon>
        <taxon>Fungi</taxon>
        <taxon>Dikarya</taxon>
        <taxon>Basidiomycota</taxon>
        <taxon>Agaricomycotina</taxon>
        <taxon>Agaricomycetes</taxon>
        <taxon>Polyporales</taxon>
        <taxon>Polyporaceae</taxon>
        <taxon>Lentinus</taxon>
    </lineage>
</organism>
<dbReference type="AlphaFoldDB" id="A0A5C2S2I5"/>
<name>A0A5C2S2I5_9APHY</name>
<accession>A0A5C2S2I5</accession>
<sequence>MSYDPYMPWPNRVCGDGKLPRVPCDIWIAGFGMTRSHLYLLCYSHGVVLEEIESQGLQTAASKIMGRWRGGVDLIALRSEGADGRWYIDCYLVILFVAPQIHGEEAPIDELRFQPEYADVLPTMFHERYVSDEKYFPGRMLPWLRMPWPEYLYLTRRTVSIMKEISTQASALRRARAAAKKLPSSESSASDGSASSGGDNGKQGTISGESGSENGASLGEEGSVGKGETNPQDD</sequence>
<evidence type="ECO:0000313" key="3">
    <source>
        <dbReference type="Proteomes" id="UP000313359"/>
    </source>
</evidence>
<reference evidence="2" key="1">
    <citation type="journal article" date="2018" name="Genome Biol. Evol.">
        <title>Genomics and development of Lentinus tigrinus, a white-rot wood-decaying mushroom with dimorphic fruiting bodies.</title>
        <authorList>
            <person name="Wu B."/>
            <person name="Xu Z."/>
            <person name="Knudson A."/>
            <person name="Carlson A."/>
            <person name="Chen N."/>
            <person name="Kovaka S."/>
            <person name="LaButti K."/>
            <person name="Lipzen A."/>
            <person name="Pennachio C."/>
            <person name="Riley R."/>
            <person name="Schakwitz W."/>
            <person name="Umezawa K."/>
            <person name="Ohm R.A."/>
            <person name="Grigoriev I.V."/>
            <person name="Nagy L.G."/>
            <person name="Gibbons J."/>
            <person name="Hibbett D."/>
        </authorList>
    </citation>
    <scope>NUCLEOTIDE SEQUENCE [LARGE SCALE GENOMIC DNA]</scope>
    <source>
        <strain evidence="2">ALCF2SS1-6</strain>
    </source>
</reference>
<evidence type="ECO:0000313" key="2">
    <source>
        <dbReference type="EMBL" id="RPD57672.1"/>
    </source>
</evidence>
<dbReference type="EMBL" id="ML122279">
    <property type="protein sequence ID" value="RPD57672.1"/>
    <property type="molecule type" value="Genomic_DNA"/>
</dbReference>
<proteinExistence type="predicted"/>
<gene>
    <name evidence="2" type="ORF">L227DRAFT_220743</name>
</gene>